<dbReference type="Pfam" id="PF03466">
    <property type="entry name" value="LysR_substrate"/>
    <property type="match status" value="1"/>
</dbReference>
<gene>
    <name evidence="6" type="ORF">NX02_06085</name>
</gene>
<dbReference type="Proteomes" id="UP000018851">
    <property type="component" value="Chromosome"/>
</dbReference>
<dbReference type="PATRIC" id="fig|1123269.5.peg.1175"/>
<accession>W0A4Q6</accession>
<dbReference type="FunFam" id="1.10.10.10:FF:000001">
    <property type="entry name" value="LysR family transcriptional regulator"/>
    <property type="match status" value="1"/>
</dbReference>
<reference evidence="6 7" key="1">
    <citation type="submission" date="2013-07" db="EMBL/GenBank/DDBJ databases">
        <title>Completed genome of Sphingomonas sanxanigenens NX02.</title>
        <authorList>
            <person name="Ma T."/>
            <person name="Huang H."/>
            <person name="Wu M."/>
            <person name="Li X."/>
            <person name="Li G."/>
        </authorList>
    </citation>
    <scope>NUCLEOTIDE SEQUENCE [LARGE SCALE GENOMIC DNA]</scope>
    <source>
        <strain evidence="6 7">NX02</strain>
    </source>
</reference>
<dbReference type="AlphaFoldDB" id="W0A4Q6"/>
<evidence type="ECO:0000256" key="1">
    <source>
        <dbReference type="ARBA" id="ARBA00009437"/>
    </source>
</evidence>
<dbReference type="PANTHER" id="PTHR30537:SF5">
    <property type="entry name" value="HTH-TYPE TRANSCRIPTIONAL ACTIVATOR TTDR-RELATED"/>
    <property type="match status" value="1"/>
</dbReference>
<comment type="similarity">
    <text evidence="1">Belongs to the LysR transcriptional regulatory family.</text>
</comment>
<dbReference type="InterPro" id="IPR058163">
    <property type="entry name" value="LysR-type_TF_proteobact-type"/>
</dbReference>
<evidence type="ECO:0000313" key="6">
    <source>
        <dbReference type="EMBL" id="AHE52949.1"/>
    </source>
</evidence>
<dbReference type="KEGG" id="ssan:NX02_06085"/>
<keyword evidence="3" id="KW-0238">DNA-binding</keyword>
<keyword evidence="7" id="KW-1185">Reference proteome</keyword>
<dbReference type="GO" id="GO:0006351">
    <property type="term" value="P:DNA-templated transcription"/>
    <property type="evidence" value="ECO:0007669"/>
    <property type="project" value="TreeGrafter"/>
</dbReference>
<dbReference type="InterPro" id="IPR036390">
    <property type="entry name" value="WH_DNA-bd_sf"/>
</dbReference>
<dbReference type="EMBL" id="CP006644">
    <property type="protein sequence ID" value="AHE52949.1"/>
    <property type="molecule type" value="Genomic_DNA"/>
</dbReference>
<dbReference type="PROSITE" id="PS50931">
    <property type="entry name" value="HTH_LYSR"/>
    <property type="match status" value="1"/>
</dbReference>
<dbReference type="Gene3D" id="1.10.10.10">
    <property type="entry name" value="Winged helix-like DNA-binding domain superfamily/Winged helix DNA-binding domain"/>
    <property type="match status" value="1"/>
</dbReference>
<dbReference type="Gene3D" id="3.40.190.290">
    <property type="match status" value="1"/>
</dbReference>
<dbReference type="eggNOG" id="COG0583">
    <property type="taxonomic scope" value="Bacteria"/>
</dbReference>
<dbReference type="InterPro" id="IPR036388">
    <property type="entry name" value="WH-like_DNA-bd_sf"/>
</dbReference>
<evidence type="ECO:0000259" key="5">
    <source>
        <dbReference type="PROSITE" id="PS50931"/>
    </source>
</evidence>
<evidence type="ECO:0000256" key="4">
    <source>
        <dbReference type="ARBA" id="ARBA00023163"/>
    </source>
</evidence>
<proteinExistence type="inferred from homology"/>
<dbReference type="SUPFAM" id="SSF53850">
    <property type="entry name" value="Periplasmic binding protein-like II"/>
    <property type="match status" value="1"/>
</dbReference>
<sequence>MQIMHEKSGGQLDEIETFAAVAEHGGFAAAARVLGKDPSVLSRRIDALERRLGVRLLARTTRKVALTEVGAAYLRKVRIILAELTVADLEAAEGAARPRGLLRVTMPRTFARFWVVPWLPAFLREYPEIEIELQLGDRFFDLVAEGFDLAIRFGGLADSSLTVRQLASFETVLCASPAYLAEAGTPHTPGDLQNHRCLGLTVPNFWPDWRLRRGEERATVHVPSQFRTDDGGSMMLAALEGGGIMLSAEWSCGRHLAEGRLVRVLPDWRMDHEGKAQIVLPPGRLVPAKTRVFIERVVAEFSPSAPWAR</sequence>
<evidence type="ECO:0000256" key="2">
    <source>
        <dbReference type="ARBA" id="ARBA00023015"/>
    </source>
</evidence>
<dbReference type="FunFam" id="3.40.190.290:FF:000001">
    <property type="entry name" value="Transcriptional regulator, LysR family"/>
    <property type="match status" value="1"/>
</dbReference>
<dbReference type="RefSeq" id="WP_025291239.1">
    <property type="nucleotide sequence ID" value="NZ_CP006644.1"/>
</dbReference>
<protein>
    <recommendedName>
        <fullName evidence="5">HTH lysR-type domain-containing protein</fullName>
    </recommendedName>
</protein>
<dbReference type="GO" id="GO:0003700">
    <property type="term" value="F:DNA-binding transcription factor activity"/>
    <property type="evidence" value="ECO:0007669"/>
    <property type="project" value="InterPro"/>
</dbReference>
<dbReference type="OrthoDB" id="9786526at2"/>
<dbReference type="STRING" id="1123269.NX02_06085"/>
<feature type="domain" description="HTH lysR-type" evidence="5">
    <location>
        <begin position="12"/>
        <end position="67"/>
    </location>
</feature>
<dbReference type="HOGENOM" id="CLU_039613_16_2_5"/>
<organism evidence="6 7">
    <name type="scientific">Sphingomonas sanxanigenens DSM 19645 = NX02</name>
    <dbReference type="NCBI Taxonomy" id="1123269"/>
    <lineage>
        <taxon>Bacteria</taxon>
        <taxon>Pseudomonadati</taxon>
        <taxon>Pseudomonadota</taxon>
        <taxon>Alphaproteobacteria</taxon>
        <taxon>Sphingomonadales</taxon>
        <taxon>Sphingomonadaceae</taxon>
        <taxon>Sphingomonas</taxon>
    </lineage>
</organism>
<keyword evidence="2" id="KW-0805">Transcription regulation</keyword>
<dbReference type="GO" id="GO:0043565">
    <property type="term" value="F:sequence-specific DNA binding"/>
    <property type="evidence" value="ECO:0007669"/>
    <property type="project" value="TreeGrafter"/>
</dbReference>
<evidence type="ECO:0000256" key="3">
    <source>
        <dbReference type="ARBA" id="ARBA00023125"/>
    </source>
</evidence>
<dbReference type="SUPFAM" id="SSF46785">
    <property type="entry name" value="Winged helix' DNA-binding domain"/>
    <property type="match status" value="1"/>
</dbReference>
<keyword evidence="4" id="KW-0804">Transcription</keyword>
<dbReference type="Pfam" id="PF00126">
    <property type="entry name" value="HTH_1"/>
    <property type="match status" value="1"/>
</dbReference>
<dbReference type="InterPro" id="IPR000847">
    <property type="entry name" value="LysR_HTH_N"/>
</dbReference>
<evidence type="ECO:0000313" key="7">
    <source>
        <dbReference type="Proteomes" id="UP000018851"/>
    </source>
</evidence>
<dbReference type="InterPro" id="IPR005119">
    <property type="entry name" value="LysR_subst-bd"/>
</dbReference>
<dbReference type="PANTHER" id="PTHR30537">
    <property type="entry name" value="HTH-TYPE TRANSCRIPTIONAL REGULATOR"/>
    <property type="match status" value="1"/>
</dbReference>
<dbReference type="CDD" id="cd08422">
    <property type="entry name" value="PBP2_CrgA_like"/>
    <property type="match status" value="1"/>
</dbReference>
<name>W0A4Q6_9SPHN</name>